<sequence>MDTSCFFPIYCNYKMNKRIISVCTLGLMSVYAMAQQKKSDVEQLEEVVVSDSRFELKRENSGKTVIKINKQEIERNQGKTLAELINTKSGIEINGSRSNAGQNLSTYVRGGSNRQVLVIIDGVQVSDASQSASEYDLRMLSLGAVESIEIIKGAASTLYGSGAATAVINITTKKAAAKSVALNINSSIGTNQTHDDQNYNLADFHNDVTLNGNGGKLNYLVSFNQQNTNGMSAAAEQAKEIDPFSKYAVNAKFGYDFCDSFSFGVYGNYTDIASAYDAAAYTDANNWFNSKQYRTGLTSKIQYNGGSVNINGAYSKYDREFISAYPSSFIAENWVVDAYTKNTFNKTLYTILGVNIVDDETDFESAESATKVDPYANVVYVSEFGLNINSGVRWNNHSEYGSHFTYNINPSYVFTFDDNYLKLFGSYSTSFIAPSLSQLFGFYGPNPDLKPEEDRTIEGGAEFKFGQKFRVSALYFNRDEENLIAYDFNQGYYNVSEKSSAQGVEVEVVATPVEVLTISANYAFTERKDVVAIRIPKHKANATVGYTISDKTFASISYQFNGDRLDTDFSTFSNVTLDSFSLVDFYASHQLSKKVKCFAGVYNLLNEEYTELLGYNTRGRNVRLGFSITL</sequence>
<feature type="chain" id="PRO_5004826515" evidence="10">
    <location>
        <begin position="35"/>
        <end position="630"/>
    </location>
</feature>
<dbReference type="PANTHER" id="PTHR30069">
    <property type="entry name" value="TONB-DEPENDENT OUTER MEMBRANE RECEPTOR"/>
    <property type="match status" value="1"/>
</dbReference>
<feature type="signal peptide" evidence="10">
    <location>
        <begin position="1"/>
        <end position="34"/>
    </location>
</feature>
<dbReference type="Pfam" id="PF00593">
    <property type="entry name" value="TonB_dep_Rec_b-barrel"/>
    <property type="match status" value="1"/>
</dbReference>
<comment type="subcellular location">
    <subcellularLocation>
        <location evidence="1 8">Cell outer membrane</location>
        <topology evidence="1 8">Multi-pass membrane protein</topology>
    </subcellularLocation>
</comment>
<dbReference type="Gene3D" id="2.40.170.20">
    <property type="entry name" value="TonB-dependent receptor, beta-barrel domain"/>
    <property type="match status" value="1"/>
</dbReference>
<dbReference type="GO" id="GO:0009279">
    <property type="term" value="C:cell outer membrane"/>
    <property type="evidence" value="ECO:0007669"/>
    <property type="project" value="UniProtKB-SubCell"/>
</dbReference>
<evidence type="ECO:0000256" key="6">
    <source>
        <dbReference type="ARBA" id="ARBA00023136"/>
    </source>
</evidence>
<name>W2UPL7_9FLAO</name>
<dbReference type="InterPro" id="IPR039426">
    <property type="entry name" value="TonB-dep_rcpt-like"/>
</dbReference>
<dbReference type="GO" id="GO:0015344">
    <property type="term" value="F:siderophore uptake transmembrane transporter activity"/>
    <property type="evidence" value="ECO:0007669"/>
    <property type="project" value="TreeGrafter"/>
</dbReference>
<evidence type="ECO:0000259" key="11">
    <source>
        <dbReference type="Pfam" id="PF00593"/>
    </source>
</evidence>
<dbReference type="InterPro" id="IPR012910">
    <property type="entry name" value="Plug_dom"/>
</dbReference>
<dbReference type="CDD" id="cd01347">
    <property type="entry name" value="ligand_gated_channel"/>
    <property type="match status" value="1"/>
</dbReference>
<evidence type="ECO:0000256" key="4">
    <source>
        <dbReference type="ARBA" id="ARBA00022692"/>
    </source>
</evidence>
<keyword evidence="2 8" id="KW-0813">Transport</keyword>
<keyword evidence="4 8" id="KW-0812">Transmembrane</keyword>
<keyword evidence="13" id="KW-0675">Receptor</keyword>
<evidence type="ECO:0000259" key="12">
    <source>
        <dbReference type="Pfam" id="PF07715"/>
    </source>
</evidence>
<dbReference type="AlphaFoldDB" id="W2UPL7"/>
<feature type="domain" description="TonB-dependent receptor-like beta-barrel" evidence="11">
    <location>
        <begin position="188"/>
        <end position="604"/>
    </location>
</feature>
<proteinExistence type="inferred from homology"/>
<evidence type="ECO:0000256" key="5">
    <source>
        <dbReference type="ARBA" id="ARBA00023077"/>
    </source>
</evidence>
<dbReference type="eggNOG" id="COG4206">
    <property type="taxonomic scope" value="Bacteria"/>
</dbReference>
<organism evidence="13 14">
    <name type="scientific">Zhouia amylolytica AD3</name>
    <dbReference type="NCBI Taxonomy" id="1286632"/>
    <lineage>
        <taxon>Bacteria</taxon>
        <taxon>Pseudomonadati</taxon>
        <taxon>Bacteroidota</taxon>
        <taxon>Flavobacteriia</taxon>
        <taxon>Flavobacteriales</taxon>
        <taxon>Flavobacteriaceae</taxon>
        <taxon>Zhouia</taxon>
    </lineage>
</organism>
<dbReference type="GO" id="GO:0044718">
    <property type="term" value="P:siderophore transmembrane transport"/>
    <property type="evidence" value="ECO:0007669"/>
    <property type="project" value="TreeGrafter"/>
</dbReference>
<dbReference type="PROSITE" id="PS52016">
    <property type="entry name" value="TONB_DEPENDENT_REC_3"/>
    <property type="match status" value="1"/>
</dbReference>
<comment type="similarity">
    <text evidence="8 9">Belongs to the TonB-dependent receptor family.</text>
</comment>
<gene>
    <name evidence="13" type="ORF">P278_16650</name>
</gene>
<evidence type="ECO:0000256" key="7">
    <source>
        <dbReference type="ARBA" id="ARBA00023237"/>
    </source>
</evidence>
<dbReference type="SUPFAM" id="SSF56935">
    <property type="entry name" value="Porins"/>
    <property type="match status" value="1"/>
</dbReference>
<dbReference type="Gene3D" id="2.170.130.10">
    <property type="entry name" value="TonB-dependent receptor, plug domain"/>
    <property type="match status" value="1"/>
</dbReference>
<dbReference type="Pfam" id="PF07715">
    <property type="entry name" value="Plug"/>
    <property type="match status" value="1"/>
</dbReference>
<evidence type="ECO:0000256" key="8">
    <source>
        <dbReference type="PROSITE-ProRule" id="PRU01360"/>
    </source>
</evidence>
<evidence type="ECO:0000256" key="2">
    <source>
        <dbReference type="ARBA" id="ARBA00022448"/>
    </source>
</evidence>
<evidence type="ECO:0000313" key="14">
    <source>
        <dbReference type="Proteomes" id="UP000018850"/>
    </source>
</evidence>
<keyword evidence="10" id="KW-0732">Signal</keyword>
<dbReference type="InterPro" id="IPR037066">
    <property type="entry name" value="Plug_dom_sf"/>
</dbReference>
<feature type="domain" description="TonB-dependent receptor plug" evidence="12">
    <location>
        <begin position="60"/>
        <end position="166"/>
    </location>
</feature>
<evidence type="ECO:0000256" key="1">
    <source>
        <dbReference type="ARBA" id="ARBA00004571"/>
    </source>
</evidence>
<evidence type="ECO:0000313" key="13">
    <source>
        <dbReference type="EMBL" id="ETN95943.1"/>
    </source>
</evidence>
<comment type="caution">
    <text evidence="13">The sequence shown here is derived from an EMBL/GenBank/DDBJ whole genome shotgun (WGS) entry which is preliminary data.</text>
</comment>
<dbReference type="InterPro" id="IPR000531">
    <property type="entry name" value="Beta-barrel_TonB"/>
</dbReference>
<evidence type="ECO:0000256" key="10">
    <source>
        <dbReference type="SAM" id="SignalP"/>
    </source>
</evidence>
<dbReference type="PATRIC" id="fig|1286632.3.peg.1653"/>
<keyword evidence="7 8" id="KW-0998">Cell outer membrane</keyword>
<dbReference type="STRING" id="376730.SAMN04487906_0694"/>
<protein>
    <submittedName>
        <fullName evidence="13">Putative tonB-dependent receptor</fullName>
    </submittedName>
</protein>
<dbReference type="EMBL" id="AYXY01000019">
    <property type="protein sequence ID" value="ETN95943.1"/>
    <property type="molecule type" value="Genomic_DNA"/>
</dbReference>
<keyword evidence="3 8" id="KW-1134">Transmembrane beta strand</keyword>
<keyword evidence="14" id="KW-1185">Reference proteome</keyword>
<dbReference type="Proteomes" id="UP000018850">
    <property type="component" value="Unassembled WGS sequence"/>
</dbReference>
<evidence type="ECO:0000256" key="9">
    <source>
        <dbReference type="RuleBase" id="RU003357"/>
    </source>
</evidence>
<dbReference type="InterPro" id="IPR036942">
    <property type="entry name" value="Beta-barrel_TonB_sf"/>
</dbReference>
<keyword evidence="5 9" id="KW-0798">TonB box</keyword>
<accession>W2UPL7</accession>
<keyword evidence="6 8" id="KW-0472">Membrane</keyword>
<reference evidence="13 14" key="2">
    <citation type="journal article" date="2016" name="Genome Announc.">
        <title>Draft Genome Sequence of Zhouia amylolytica AD3, Isolated from Tidal Flat Sediment.</title>
        <authorList>
            <person name="Jia B."/>
            <person name="Jin H.M."/>
            <person name="Lee H.J."/>
            <person name="Jeon C.O."/>
        </authorList>
    </citation>
    <scope>NUCLEOTIDE SEQUENCE [LARGE SCALE GENOMIC DNA]</scope>
    <source>
        <strain evidence="13 14">AD3</strain>
    </source>
</reference>
<reference evidence="14" key="1">
    <citation type="submission" date="2013-11" db="EMBL/GenBank/DDBJ databases">
        <title>Draft genome sequence from a member of Zhouia, isolated tidal flat.</title>
        <authorList>
            <person name="Jin H."/>
            <person name="Jeon C.O."/>
        </authorList>
    </citation>
    <scope>NUCLEOTIDE SEQUENCE [LARGE SCALE GENOMIC DNA]</scope>
    <source>
        <strain evidence="14">AD3</strain>
    </source>
</reference>
<evidence type="ECO:0000256" key="3">
    <source>
        <dbReference type="ARBA" id="ARBA00022452"/>
    </source>
</evidence>
<dbReference type="PANTHER" id="PTHR30069:SF50">
    <property type="entry name" value="TONB-DEPENDENT RECEPTOR HI_1217-RELATED"/>
    <property type="match status" value="1"/>
</dbReference>